<name>A0A8J9X1T6_PHATR</name>
<accession>A0A8J9X1T6</accession>
<dbReference type="EMBL" id="OU594957">
    <property type="protein sequence ID" value="CAG9282164.1"/>
    <property type="molecule type" value="Genomic_DNA"/>
</dbReference>
<proteinExistence type="predicted"/>
<reference evidence="1" key="1">
    <citation type="submission" date="2022-02" db="EMBL/GenBank/DDBJ databases">
        <authorList>
            <person name="Giguere J D."/>
        </authorList>
    </citation>
    <scope>NUCLEOTIDE SEQUENCE</scope>
    <source>
        <strain evidence="1">CCAP 1055/1</strain>
    </source>
</reference>
<sequence length="715" mass="79231">MRCNTLKICMMTKRWCAFAVILTGFSRTSAFAPLAVRCKGSHEAVRVSRTRGTCPGLSMTTRVMQAPRGPLFARANTYTEQLEEDTLSDVDSRVLQSMLQDSKLDLDTEEDIKKLLERGTANTAKKNPEAKAEESDTQFSSSVFKTFSDTKLWKKVTAQASDLAESVGIWVTNRIEQDVKVLTALGVFTWDRVVQDVARALPAASTSARKFLILTNSSSYQEPLEPERSVLEEMNRPADEIQAVSRAVFAILAGDQASGRGLRTVAPAGSINSAERQRRAFVQRKKLDKQDRDVTRVAGAVVDTAYELQRELAAEANPAGYKTISIRNAIEAGVSNTGNILRGVKELVRLGAADRNGQMLLTANPMEVTGAGLDRTEILIKLQMERSNIAARLQQCIKDPGRTWLRQEITGDEFLCFDEGKLRDVVTMMIFVRDEVETKFEEENEGTLENIIHQLSSVRNSVEDIHSRIAEAASWKVAEAFRNEIFAISVDSAEQPLILRLVELEESINPPPESLFSNTAPTGATMAHGVSAKASENQPWFAMTDPYQGEQVVVEPKQSGNVKRPTFVDVIPEIVATRPMEPSSHDVVEVKSTASENFDVTVLDDEKESQGYTFAAELVTDDDFDVAVGRAKSVKALTEEEMEEKTEQPSLVSMFLLRSLDVVFFLVEKTLTVGVPKAISLSKTISIRIDEINRDGRGTKGWQQFRKSASPRGRY</sequence>
<protein>
    <submittedName>
        <fullName evidence="1">Uncharacterized protein</fullName>
    </submittedName>
</protein>
<dbReference type="AlphaFoldDB" id="A0A8J9X1T6"/>
<gene>
    <name evidence="1" type="ORF">PTTT1_LOCUS18753</name>
</gene>
<dbReference type="Proteomes" id="UP000836788">
    <property type="component" value="Chromosome 16"/>
</dbReference>
<organism evidence="1">
    <name type="scientific">Phaeodactylum tricornutum</name>
    <name type="common">Diatom</name>
    <dbReference type="NCBI Taxonomy" id="2850"/>
    <lineage>
        <taxon>Eukaryota</taxon>
        <taxon>Sar</taxon>
        <taxon>Stramenopiles</taxon>
        <taxon>Ochrophyta</taxon>
        <taxon>Bacillariophyta</taxon>
        <taxon>Bacillariophyceae</taxon>
        <taxon>Bacillariophycidae</taxon>
        <taxon>Naviculales</taxon>
        <taxon>Phaeodactylaceae</taxon>
        <taxon>Phaeodactylum</taxon>
    </lineage>
</organism>
<evidence type="ECO:0000313" key="1">
    <source>
        <dbReference type="EMBL" id="CAG9282164.1"/>
    </source>
</evidence>